<dbReference type="SUPFAM" id="SSF54001">
    <property type="entry name" value="Cysteine proteinases"/>
    <property type="match status" value="1"/>
</dbReference>
<dbReference type="Pfam" id="PF01841">
    <property type="entry name" value="Transglut_core"/>
    <property type="match status" value="1"/>
</dbReference>
<dbReference type="RefSeq" id="WP_250932314.1">
    <property type="nucleotide sequence ID" value="NZ_JAMQBK010000084.1"/>
</dbReference>
<dbReference type="Proteomes" id="UP001202961">
    <property type="component" value="Unassembled WGS sequence"/>
</dbReference>
<reference evidence="3 4" key="1">
    <citation type="journal article" date="2022" name="Syst. Appl. Microbiol.">
        <title>Rhodopirellula aestuarii sp. nov., a novel member of the genus Rhodopirellula isolated from brackish sediments collected in the Tagus River estuary, Portugal.</title>
        <authorList>
            <person name="Vitorino I.R."/>
            <person name="Klimek D."/>
            <person name="Calusinska M."/>
            <person name="Lobo-da-Cunha A."/>
            <person name="Vasconcelos V."/>
            <person name="Lage O.M."/>
        </authorList>
    </citation>
    <scope>NUCLEOTIDE SEQUENCE [LARGE SCALE GENOMIC DNA]</scope>
    <source>
        <strain evidence="3 4">ICT_H3.1</strain>
    </source>
</reference>
<feature type="domain" description="Transglutaminase-like" evidence="2">
    <location>
        <begin position="172"/>
        <end position="247"/>
    </location>
</feature>
<feature type="compositionally biased region" description="Basic and acidic residues" evidence="1">
    <location>
        <begin position="694"/>
        <end position="703"/>
    </location>
</feature>
<dbReference type="InterPro" id="IPR013589">
    <property type="entry name" value="Bac_transglu_N"/>
</dbReference>
<evidence type="ECO:0000256" key="1">
    <source>
        <dbReference type="SAM" id="MobiDB-lite"/>
    </source>
</evidence>
<sequence>MTTRVALSHHVGYVFDRQIDPATLWLRLRPAPHTAAQVEAYSIKIHVDQPWLTWVRDPFENHLGRLDLPEPFSSIGFDVDVILDLEPVNPFDFFVEPYAYEFPFEYPDQLQKELTPYLHQKACGPAFTNWLEKLDRSPRVLVEFLTYMKDYVCEELKTLAPVEPKPIDLDVVIEQGGGSARDLAWVLTQSLRSVGLAARFTSGYLISLTLDDEGEISEDESGDSARMHAWSEVFVPGAGWIGLDPSLGIFTAENHIPLSSAPDPFRTVPLVGINEQRVASHQNEIGLRRLKPVSPGKPLSETQWRDISATGRYVDDKLNEQQLGLCSSAEVNFVSARNAGAPEWTNQTLGDDKLRTARSLLNRLKTKWAPGGAVHLCQSEHIQGEASARWRLSCCYRQDGRPLWRNGDLLWDGQNSPRSATAEDARQLAERLAANLGLGTEFVIPAHEDWLHQLSNDPALLNYVPRGDELGDPLQRQRLADQLSARSTEPAGFVLPLRWDAHKECWASGVWKFRRAGLYLLPGDFSLGFRLPLHSLSKHATEPDDIPVEPSLFEEKPLLPEVYGEVVARQIEIEHSPDPIACVDRNGHGRAPRTATCVEPRDGVLHVFLPPIHDAEHYVSLIAAIESAADSIELPVVLEGYEPPHDPRLKRFAFEPDSGLLRLFLPAASSWQEQCELYETAYAEADGVGLDCEHGGRRDDTRQRPNSYTTLTLSGPTPAESPFLNRPQVLRSLIAYWQNHPSLSYFFSGTLIGPSGTAPRPDEGRDDAIYELGIALERFPHDSSLPWVPDRLLRHLLADAAGNMHRAEMRVDRLYAPERQSRRLGQIMLRSFDMPSHPRLASLQALLVRALISHFSHQPYTQPLVTWETALHDRFMLPHVLWEDFETVLGELGKSGIPLQQDWFTPLLEMNFPKLGSVQIGDITLELRRAHEPWPLLAEEITGGGMARFIDVANERIQVRLVGMPPDRYVLACNQELVPLNPGAIQGDYVAGVRYKVCQPPSTSHPTVAPVTALMFDLIDTWTDRIVGGCTYYPAPPHTWTFGTTGTPPIPELRGQHPAEPPPPPPPATLAAVSVAGRFAEGGSGLPVDLTKQYHDPRFPYSLDLTKAVVRTR</sequence>
<dbReference type="InterPro" id="IPR038765">
    <property type="entry name" value="Papain-like_cys_pep_sf"/>
</dbReference>
<evidence type="ECO:0000259" key="2">
    <source>
        <dbReference type="SMART" id="SM00460"/>
    </source>
</evidence>
<dbReference type="SMART" id="SM00460">
    <property type="entry name" value="TGc"/>
    <property type="match status" value="1"/>
</dbReference>
<dbReference type="PANTHER" id="PTHR33490:SF1">
    <property type="entry name" value="SLL1233 PROTEIN"/>
    <property type="match status" value="1"/>
</dbReference>
<comment type="caution">
    <text evidence="3">The sequence shown here is derived from an EMBL/GenBank/DDBJ whole genome shotgun (WGS) entry which is preliminary data.</text>
</comment>
<feature type="compositionally biased region" description="Polar residues" evidence="1">
    <location>
        <begin position="704"/>
        <end position="715"/>
    </location>
</feature>
<dbReference type="InterPro" id="IPR018667">
    <property type="entry name" value="DUF2126"/>
</dbReference>
<evidence type="ECO:0000313" key="4">
    <source>
        <dbReference type="Proteomes" id="UP001202961"/>
    </source>
</evidence>
<gene>
    <name evidence="3" type="ORF">NB063_27715</name>
</gene>
<evidence type="ECO:0000313" key="3">
    <source>
        <dbReference type="EMBL" id="MCM2374424.1"/>
    </source>
</evidence>
<dbReference type="Pfam" id="PF09899">
    <property type="entry name" value="DUF2126"/>
    <property type="match status" value="1"/>
</dbReference>
<protein>
    <submittedName>
        <fullName evidence="3">Transglutaminase family protein</fullName>
    </submittedName>
</protein>
<dbReference type="InterPro" id="IPR002931">
    <property type="entry name" value="Transglutaminase-like"/>
</dbReference>
<dbReference type="Gene3D" id="3.10.620.30">
    <property type="match status" value="1"/>
</dbReference>
<proteinExistence type="predicted"/>
<keyword evidence="4" id="KW-1185">Reference proteome</keyword>
<organism evidence="3 4">
    <name type="scientific">Aporhodopirellula aestuarii</name>
    <dbReference type="NCBI Taxonomy" id="2950107"/>
    <lineage>
        <taxon>Bacteria</taxon>
        <taxon>Pseudomonadati</taxon>
        <taxon>Planctomycetota</taxon>
        <taxon>Planctomycetia</taxon>
        <taxon>Pirellulales</taxon>
        <taxon>Pirellulaceae</taxon>
        <taxon>Aporhodopirellula</taxon>
    </lineage>
</organism>
<dbReference type="PANTHER" id="PTHR33490">
    <property type="entry name" value="BLR5614 PROTEIN-RELATED"/>
    <property type="match status" value="1"/>
</dbReference>
<feature type="region of interest" description="Disordered" evidence="1">
    <location>
        <begin position="694"/>
        <end position="715"/>
    </location>
</feature>
<dbReference type="EMBL" id="JAMQBK010000084">
    <property type="protein sequence ID" value="MCM2374424.1"/>
    <property type="molecule type" value="Genomic_DNA"/>
</dbReference>
<accession>A0ABT0UCG8</accession>
<name>A0ABT0UCG8_9BACT</name>
<dbReference type="Pfam" id="PF08379">
    <property type="entry name" value="Bact_transglu_N"/>
    <property type="match status" value="1"/>
</dbReference>